<name>A0A8J2J6F7_FUSEQ</name>
<organism evidence="1 2">
    <name type="scientific">Fusarium equiseti</name>
    <name type="common">Fusarium scirpi</name>
    <dbReference type="NCBI Taxonomy" id="61235"/>
    <lineage>
        <taxon>Eukaryota</taxon>
        <taxon>Fungi</taxon>
        <taxon>Dikarya</taxon>
        <taxon>Ascomycota</taxon>
        <taxon>Pezizomycotina</taxon>
        <taxon>Sordariomycetes</taxon>
        <taxon>Hypocreomycetidae</taxon>
        <taxon>Hypocreales</taxon>
        <taxon>Nectriaceae</taxon>
        <taxon>Fusarium</taxon>
        <taxon>Fusarium incarnatum-equiseti species complex</taxon>
    </lineage>
</organism>
<accession>A0A8J2J6F7</accession>
<dbReference type="Proteomes" id="UP000693738">
    <property type="component" value="Unassembled WGS sequence"/>
</dbReference>
<gene>
    <name evidence="1" type="ORF">FEQUK3_LOCUS10224</name>
</gene>
<sequence length="82" mass="8851">MLDNIKEAFSVALALTAAVHPSSASPSAKRDANGILPDQNVMAIPQSSDAIRYGNCYKIKNQDNEDLGHLPAYPSWNYLGFG</sequence>
<comment type="caution">
    <text evidence="1">The sequence shown here is derived from an EMBL/GenBank/DDBJ whole genome shotgun (WGS) entry which is preliminary data.</text>
</comment>
<reference evidence="1" key="1">
    <citation type="submission" date="2021-05" db="EMBL/GenBank/DDBJ databases">
        <authorList>
            <person name="Khan N."/>
        </authorList>
    </citation>
    <scope>NUCLEOTIDE SEQUENCE</scope>
</reference>
<dbReference type="EMBL" id="CAJSTJ010000167">
    <property type="protein sequence ID" value="CAG7564499.1"/>
    <property type="molecule type" value="Genomic_DNA"/>
</dbReference>
<evidence type="ECO:0000313" key="1">
    <source>
        <dbReference type="EMBL" id="CAG7564499.1"/>
    </source>
</evidence>
<evidence type="ECO:0000313" key="2">
    <source>
        <dbReference type="Proteomes" id="UP000693738"/>
    </source>
</evidence>
<dbReference type="AlphaFoldDB" id="A0A8J2J6F7"/>
<proteinExistence type="predicted"/>
<protein>
    <submittedName>
        <fullName evidence="1">Uncharacterized protein</fullName>
    </submittedName>
</protein>